<organism evidence="8 9">
    <name type="scientific">Limulus polyphemus</name>
    <name type="common">Atlantic horseshoe crab</name>
    <dbReference type="NCBI Taxonomy" id="6850"/>
    <lineage>
        <taxon>Eukaryota</taxon>
        <taxon>Metazoa</taxon>
        <taxon>Ecdysozoa</taxon>
        <taxon>Arthropoda</taxon>
        <taxon>Chelicerata</taxon>
        <taxon>Merostomata</taxon>
        <taxon>Xiphosura</taxon>
        <taxon>Limulidae</taxon>
        <taxon>Limulus</taxon>
    </lineage>
</organism>
<name>A0ABM1SLZ4_LIMPO</name>
<evidence type="ECO:0000256" key="6">
    <source>
        <dbReference type="ARBA" id="ARBA00023002"/>
    </source>
</evidence>
<evidence type="ECO:0000256" key="7">
    <source>
        <dbReference type="ARBA" id="ARBA00023004"/>
    </source>
</evidence>
<keyword evidence="8" id="KW-1185">Reference proteome</keyword>
<dbReference type="InterPro" id="IPR010329">
    <property type="entry name" value="3hydroanth_dOase"/>
</dbReference>
<evidence type="ECO:0000313" key="9">
    <source>
        <dbReference type="RefSeq" id="XP_022244650.1"/>
    </source>
</evidence>
<dbReference type="Gene3D" id="2.60.120.10">
    <property type="entry name" value="Jelly Rolls"/>
    <property type="match status" value="2"/>
</dbReference>
<dbReference type="InterPro" id="IPR014710">
    <property type="entry name" value="RmlC-like_jellyroll"/>
</dbReference>
<accession>A0ABM1SLZ4</accession>
<evidence type="ECO:0000256" key="1">
    <source>
        <dbReference type="ARBA" id="ARBA00001954"/>
    </source>
</evidence>
<evidence type="ECO:0000256" key="2">
    <source>
        <dbReference type="ARBA" id="ARBA00002752"/>
    </source>
</evidence>
<dbReference type="PANTHER" id="PTHR15497:SF1">
    <property type="entry name" value="3-HYDROXYANTHRANILATE 3,4-DIOXYGENASE"/>
    <property type="match status" value="1"/>
</dbReference>
<dbReference type="InterPro" id="IPR011051">
    <property type="entry name" value="RmlC_Cupin_sf"/>
</dbReference>
<keyword evidence="7" id="KW-0408">Iron</keyword>
<dbReference type="CDD" id="cd06123">
    <property type="entry name" value="cupin_HAO"/>
    <property type="match status" value="1"/>
</dbReference>
<dbReference type="Pfam" id="PF06052">
    <property type="entry name" value="3-HAO"/>
    <property type="match status" value="1"/>
</dbReference>
<dbReference type="Proteomes" id="UP000694941">
    <property type="component" value="Unplaced"/>
</dbReference>
<keyword evidence="6" id="KW-0560">Oxidoreductase</keyword>
<comment type="function">
    <text evidence="2">Catalyzes the oxidative ring opening of 3-hydroxyanthranilate to 2-amino-3-carboxymuconate semialdehyde, which spontaneously cyclizes to quinolinate.</text>
</comment>
<dbReference type="SUPFAM" id="SSF51182">
    <property type="entry name" value="RmlC-like cupins"/>
    <property type="match status" value="2"/>
</dbReference>
<protein>
    <submittedName>
        <fullName evidence="9">3-hydroxyanthranilate 3,4-dioxygenase-like isoform X1</fullName>
    </submittedName>
</protein>
<proteinExistence type="predicted"/>
<gene>
    <name evidence="9" type="primary">LOC106461868</name>
</gene>
<evidence type="ECO:0000313" key="8">
    <source>
        <dbReference type="Proteomes" id="UP000694941"/>
    </source>
</evidence>
<dbReference type="GeneID" id="106461868"/>
<evidence type="ECO:0000256" key="5">
    <source>
        <dbReference type="ARBA" id="ARBA00022964"/>
    </source>
</evidence>
<reference evidence="9" key="1">
    <citation type="submission" date="2025-08" db="UniProtKB">
        <authorList>
            <consortium name="RefSeq"/>
        </authorList>
    </citation>
    <scope>IDENTIFICATION</scope>
    <source>
        <tissue evidence="9">Muscle</tissue>
    </source>
</reference>
<evidence type="ECO:0000256" key="3">
    <source>
        <dbReference type="ARBA" id="ARBA00022642"/>
    </source>
</evidence>
<dbReference type="PANTHER" id="PTHR15497">
    <property type="entry name" value="3-HYDROXYANTHRANILATE 3,4-DIOXYGENASE"/>
    <property type="match status" value="1"/>
</dbReference>
<keyword evidence="3" id="KW-0662">Pyridine nucleotide biosynthesis</keyword>
<keyword evidence="4" id="KW-0479">Metal-binding</keyword>
<keyword evidence="5" id="KW-0223">Dioxygenase</keyword>
<sequence>MILEVTDISKWITDNEQFFVPPVCNKLLHNKGQLKIFFAGGPNQRTDFHLEEGEEVFLLPGRIPHSPQRQANTIGFVAERDRKPEELDCLRYFVDNTTEVLFERWFYCEDLGRQLAPIIQEYIESQQYKTGLPVPGTITETPPFKPDNQRSLEAPFSLRKWIDNNIEEINRTGYKQLFEGRYESKVFIIGLGQQTRSSSHAETFLWQWAGMAQVEVDNHIYKLKEDHSMLIPIGKTWIIRNEAGALTLSLAIDPCSKPTFGCGTDDG</sequence>
<dbReference type="RefSeq" id="XP_022244650.1">
    <property type="nucleotide sequence ID" value="XM_022388942.1"/>
</dbReference>
<evidence type="ECO:0000256" key="4">
    <source>
        <dbReference type="ARBA" id="ARBA00022723"/>
    </source>
</evidence>
<comment type="cofactor">
    <cofactor evidence="1">
        <name>Fe(2+)</name>
        <dbReference type="ChEBI" id="CHEBI:29033"/>
    </cofactor>
</comment>